<comment type="caution">
    <text evidence="5">The sequence shown here is derived from an EMBL/GenBank/DDBJ whole genome shotgun (WGS) entry which is preliminary data.</text>
</comment>
<dbReference type="InterPro" id="IPR011009">
    <property type="entry name" value="Kinase-like_dom_sf"/>
</dbReference>
<feature type="domain" description="Alpha-type protein kinase" evidence="4">
    <location>
        <begin position="242"/>
        <end position="456"/>
    </location>
</feature>
<dbReference type="Gene3D" id="3.20.200.10">
    <property type="entry name" value="MHCK/EF2 kinase"/>
    <property type="match status" value="1"/>
</dbReference>
<dbReference type="Proteomes" id="UP001174909">
    <property type="component" value="Unassembled WGS sequence"/>
</dbReference>
<dbReference type="Gene3D" id="3.40.50.410">
    <property type="entry name" value="von Willebrand factor, type A domain"/>
    <property type="match status" value="1"/>
</dbReference>
<dbReference type="GO" id="GO:0004674">
    <property type="term" value="F:protein serine/threonine kinase activity"/>
    <property type="evidence" value="ECO:0007669"/>
    <property type="project" value="UniProtKB-KW"/>
</dbReference>
<dbReference type="GO" id="GO:0005524">
    <property type="term" value="F:ATP binding"/>
    <property type="evidence" value="ECO:0007669"/>
    <property type="project" value="InterPro"/>
</dbReference>
<evidence type="ECO:0000256" key="3">
    <source>
        <dbReference type="ARBA" id="ARBA00022777"/>
    </source>
</evidence>
<keyword evidence="6" id="KW-1185">Reference proteome</keyword>
<dbReference type="PANTHER" id="PTHR47763">
    <property type="entry name" value="ALPHA-PROTEIN KINASE VWKA"/>
    <property type="match status" value="1"/>
</dbReference>
<evidence type="ECO:0000313" key="5">
    <source>
        <dbReference type="EMBL" id="CAI8023631.1"/>
    </source>
</evidence>
<gene>
    <name evidence="5" type="ORF">GBAR_LOCUS13783</name>
</gene>
<evidence type="ECO:0000256" key="1">
    <source>
        <dbReference type="ARBA" id="ARBA00022527"/>
    </source>
</evidence>
<organism evidence="5 6">
    <name type="scientific">Geodia barretti</name>
    <name type="common">Barrett's horny sponge</name>
    <dbReference type="NCBI Taxonomy" id="519541"/>
    <lineage>
        <taxon>Eukaryota</taxon>
        <taxon>Metazoa</taxon>
        <taxon>Porifera</taxon>
        <taxon>Demospongiae</taxon>
        <taxon>Heteroscleromorpha</taxon>
        <taxon>Tetractinellida</taxon>
        <taxon>Astrophorina</taxon>
        <taxon>Geodiidae</taxon>
        <taxon>Geodia</taxon>
    </lineage>
</organism>
<keyword evidence="2" id="KW-0808">Transferase</keyword>
<dbReference type="CDD" id="cd04515">
    <property type="entry name" value="Alpha_kinase"/>
    <property type="match status" value="1"/>
</dbReference>
<evidence type="ECO:0000259" key="4">
    <source>
        <dbReference type="PROSITE" id="PS51158"/>
    </source>
</evidence>
<accession>A0AA35S824</accession>
<proteinExistence type="predicted"/>
<name>A0AA35S824_GEOBA</name>
<feature type="non-terminal residue" evidence="5">
    <location>
        <position position="1"/>
    </location>
</feature>
<dbReference type="PROSITE" id="PS51158">
    <property type="entry name" value="ALPHA_KINASE"/>
    <property type="match status" value="1"/>
</dbReference>
<dbReference type="InterPro" id="IPR036465">
    <property type="entry name" value="vWFA_dom_sf"/>
</dbReference>
<dbReference type="Gene3D" id="3.30.200.20">
    <property type="entry name" value="Phosphorylase Kinase, domain 1"/>
    <property type="match status" value="1"/>
</dbReference>
<dbReference type="EMBL" id="CASHTH010002020">
    <property type="protein sequence ID" value="CAI8023631.1"/>
    <property type="molecule type" value="Genomic_DNA"/>
</dbReference>
<keyword evidence="1" id="KW-0723">Serine/threonine-protein kinase</keyword>
<dbReference type="SMART" id="SM00811">
    <property type="entry name" value="Alpha_kinase"/>
    <property type="match status" value="1"/>
</dbReference>
<sequence length="458" mass="51089">APVPPLQPHCHGFTSLPFSPPSIYLDWQQLPLWLWPLPPRPQQQCPCLPTLPSLRDQATFYQFVGGISANGGRDGPEDIMGGLKVALNNLSWRPAGSRVLVHIADCPCHGTMYHNMSDNYPNGDREGITHEQMMANVKDREVDYWFGYINRGNTDKMISIFNDCLQRVSNQRLLIRQFDAMQPTEVRASVHRSVSASIYGSQAAKNARLRKYKIDSTIPEWHSTSLIENYGQKTPAVGIKSLYDLQAGLLPEQPTIPVTFKCAPNPFAEGSECLVYHGYDLTNKRAMVLKKYKRDGAEFNSLDCYMREIEVRTIYTTYASHFNNLKTKPPGSARLEVIPVDVVSCPGQDYYIMETFLGGEVEKYSNNAGVVCSKSPHSELLQAFSHFTWVVSGKSLVICDLQGVEGPGHVTLTDPAIHSVTASTYGHTDLGQEGIHTFFKTHLCGDVCRVMGFSIQIP</sequence>
<dbReference type="AlphaFoldDB" id="A0AA35S824"/>
<dbReference type="Pfam" id="PF02816">
    <property type="entry name" value="Alpha_kinase"/>
    <property type="match status" value="1"/>
</dbReference>
<dbReference type="SUPFAM" id="SSF56112">
    <property type="entry name" value="Protein kinase-like (PK-like)"/>
    <property type="match status" value="1"/>
</dbReference>
<dbReference type="InterPro" id="IPR052969">
    <property type="entry name" value="Thr-specific_kinase-like"/>
</dbReference>
<protein>
    <submittedName>
        <fullName evidence="5">Alpha-protein kinase vwkA</fullName>
    </submittedName>
</protein>
<evidence type="ECO:0000313" key="6">
    <source>
        <dbReference type="Proteomes" id="UP001174909"/>
    </source>
</evidence>
<reference evidence="5" key="1">
    <citation type="submission" date="2023-03" db="EMBL/GenBank/DDBJ databases">
        <authorList>
            <person name="Steffen K."/>
            <person name="Cardenas P."/>
        </authorList>
    </citation>
    <scope>NUCLEOTIDE SEQUENCE</scope>
</reference>
<dbReference type="PANTHER" id="PTHR47763:SF4">
    <property type="entry name" value="ALPHA-PROTEIN KINASE VWKA"/>
    <property type="match status" value="1"/>
</dbReference>
<dbReference type="InterPro" id="IPR004166">
    <property type="entry name" value="a-kinase_dom"/>
</dbReference>
<evidence type="ECO:0000256" key="2">
    <source>
        <dbReference type="ARBA" id="ARBA00022679"/>
    </source>
</evidence>
<keyword evidence="3 5" id="KW-0418">Kinase</keyword>